<sequence length="255" mass="27076">MIGVVDAFLKSSSRMIDSEMDANTVNATLRLSASLLIAVLLAGCETLNPPKPGDSPEYRPVAPPEPRPAAANNGAIFQPSVGAALFEDHKANRVGDILTVILNEQTNARKSSATSLSKDSSAEMSLPDITVAGRPLLNKGGAIIGLETEAGRTFDGAGNAAQSNQFSGEITVTVAEVLPNGNLIIQGEKWLGINQGNEYLRLRGIVRQVDISPYNTIPSTQIANVELYYGGTGALRDSNTPGWLSRFFNSPIWPI</sequence>
<evidence type="ECO:0000256" key="2">
    <source>
        <dbReference type="ARBA" id="ARBA00004635"/>
    </source>
</evidence>
<evidence type="ECO:0000313" key="14">
    <source>
        <dbReference type="Proteomes" id="UP000198672"/>
    </source>
</evidence>
<evidence type="ECO:0000256" key="8">
    <source>
        <dbReference type="ARBA" id="ARBA00023143"/>
    </source>
</evidence>
<evidence type="ECO:0000256" key="7">
    <source>
        <dbReference type="ARBA" id="ARBA00023139"/>
    </source>
</evidence>
<dbReference type="GO" id="GO:0009427">
    <property type="term" value="C:bacterial-type flagellum basal body, distal rod, L ring"/>
    <property type="evidence" value="ECO:0007669"/>
    <property type="project" value="InterPro"/>
</dbReference>
<dbReference type="NCBIfam" id="NF001304">
    <property type="entry name" value="PRK00249.1-4"/>
    <property type="match status" value="1"/>
</dbReference>
<keyword evidence="8 11" id="KW-0975">Bacterial flagellum</keyword>
<dbReference type="EMBL" id="FNOW01000006">
    <property type="protein sequence ID" value="SDX55557.1"/>
    <property type="molecule type" value="Genomic_DNA"/>
</dbReference>
<protein>
    <recommendedName>
        <fullName evidence="11">Flagellar L-ring protein</fullName>
    </recommendedName>
    <alternativeName>
        <fullName evidence="11">Basal body L-ring protein</fullName>
    </alternativeName>
</protein>
<dbReference type="PANTHER" id="PTHR34933:SF1">
    <property type="entry name" value="FLAGELLAR L-RING PROTEIN"/>
    <property type="match status" value="1"/>
</dbReference>
<dbReference type="InterPro" id="IPR000527">
    <property type="entry name" value="Flag_Lring"/>
</dbReference>
<evidence type="ECO:0000256" key="10">
    <source>
        <dbReference type="ARBA" id="ARBA00023288"/>
    </source>
</evidence>
<dbReference type="HAMAP" id="MF_00415">
    <property type="entry name" value="FlgH"/>
    <property type="match status" value="1"/>
</dbReference>
<evidence type="ECO:0000256" key="12">
    <source>
        <dbReference type="SAM" id="MobiDB-lite"/>
    </source>
</evidence>
<dbReference type="PANTHER" id="PTHR34933">
    <property type="entry name" value="FLAGELLAR L-RING PROTEIN"/>
    <property type="match status" value="1"/>
</dbReference>
<keyword evidence="13" id="KW-0966">Cell projection</keyword>
<evidence type="ECO:0000256" key="3">
    <source>
        <dbReference type="ARBA" id="ARBA00006929"/>
    </source>
</evidence>
<evidence type="ECO:0000256" key="9">
    <source>
        <dbReference type="ARBA" id="ARBA00023237"/>
    </source>
</evidence>
<keyword evidence="10" id="KW-0449">Lipoprotein</keyword>
<keyword evidence="13" id="KW-0282">Flagellum</keyword>
<name>A0A1H3CN59_ALLWA</name>
<organism evidence="13 14">
    <name type="scientific">Allochromatium warmingii</name>
    <name type="common">Chromatium warmingii</name>
    <dbReference type="NCBI Taxonomy" id="61595"/>
    <lineage>
        <taxon>Bacteria</taxon>
        <taxon>Pseudomonadati</taxon>
        <taxon>Pseudomonadota</taxon>
        <taxon>Gammaproteobacteria</taxon>
        <taxon>Chromatiales</taxon>
        <taxon>Chromatiaceae</taxon>
        <taxon>Allochromatium</taxon>
    </lineage>
</organism>
<dbReference type="STRING" id="61595.SAMN05421644_10676"/>
<reference evidence="14" key="1">
    <citation type="submission" date="2016-10" db="EMBL/GenBank/DDBJ databases">
        <authorList>
            <person name="Varghese N."/>
            <person name="Submissions S."/>
        </authorList>
    </citation>
    <scope>NUCLEOTIDE SEQUENCE [LARGE SCALE GENOMIC DNA]</scope>
    <source>
        <strain evidence="14">DSM 173</strain>
    </source>
</reference>
<keyword evidence="6 11" id="KW-0472">Membrane</keyword>
<feature type="region of interest" description="Disordered" evidence="12">
    <location>
        <begin position="48"/>
        <end position="67"/>
    </location>
</feature>
<dbReference type="Proteomes" id="UP000198672">
    <property type="component" value="Unassembled WGS sequence"/>
</dbReference>
<keyword evidence="14" id="KW-1185">Reference proteome</keyword>
<evidence type="ECO:0000313" key="13">
    <source>
        <dbReference type="EMBL" id="SDX55557.1"/>
    </source>
</evidence>
<evidence type="ECO:0000256" key="4">
    <source>
        <dbReference type="ARBA" id="ARBA00011439"/>
    </source>
</evidence>
<dbReference type="GO" id="GO:0003774">
    <property type="term" value="F:cytoskeletal motor activity"/>
    <property type="evidence" value="ECO:0007669"/>
    <property type="project" value="InterPro"/>
</dbReference>
<keyword evidence="5" id="KW-0732">Signal</keyword>
<comment type="subunit">
    <text evidence="4 11">The basal body constitutes a major portion of the flagellar organelle and consists of four rings (L,P,S, and M) mounted on a central rod.</text>
</comment>
<dbReference type="Pfam" id="PF02107">
    <property type="entry name" value="FlgH"/>
    <property type="match status" value="1"/>
</dbReference>
<dbReference type="AlphaFoldDB" id="A0A1H3CN59"/>
<accession>A0A1H3CN59</accession>
<keyword evidence="7" id="KW-0564">Palmitate</keyword>
<comment type="function">
    <text evidence="1 11">Assembles around the rod to form the L-ring and probably protects the motor/basal body from shearing forces during rotation.</text>
</comment>
<comment type="similarity">
    <text evidence="3 11">Belongs to the FlgH family.</text>
</comment>
<evidence type="ECO:0000256" key="6">
    <source>
        <dbReference type="ARBA" id="ARBA00023136"/>
    </source>
</evidence>
<keyword evidence="9 11" id="KW-0998">Cell outer membrane</keyword>
<comment type="subcellular location">
    <subcellularLocation>
        <location evidence="11">Cell outer membrane</location>
    </subcellularLocation>
    <subcellularLocation>
        <location evidence="11">Bacterial flagellum basal body</location>
    </subcellularLocation>
    <subcellularLocation>
        <location evidence="2">Membrane</location>
        <topology evidence="2">Lipid-anchor</topology>
    </subcellularLocation>
</comment>
<gene>
    <name evidence="11" type="primary">flgH</name>
    <name evidence="13" type="ORF">SAMN05421644_10676</name>
</gene>
<evidence type="ECO:0000256" key="1">
    <source>
        <dbReference type="ARBA" id="ARBA00002591"/>
    </source>
</evidence>
<dbReference type="GO" id="GO:0071973">
    <property type="term" value="P:bacterial-type flagellum-dependent cell motility"/>
    <property type="evidence" value="ECO:0007669"/>
    <property type="project" value="InterPro"/>
</dbReference>
<evidence type="ECO:0000256" key="11">
    <source>
        <dbReference type="HAMAP-Rule" id="MF_00415"/>
    </source>
</evidence>
<keyword evidence="13" id="KW-0969">Cilium</keyword>
<proteinExistence type="inferred from homology"/>
<evidence type="ECO:0000256" key="5">
    <source>
        <dbReference type="ARBA" id="ARBA00022729"/>
    </source>
</evidence>
<dbReference type="PRINTS" id="PR01008">
    <property type="entry name" value="FLGLRINGFLGH"/>
</dbReference>
<dbReference type="GO" id="GO:0009279">
    <property type="term" value="C:cell outer membrane"/>
    <property type="evidence" value="ECO:0007669"/>
    <property type="project" value="UniProtKB-SubCell"/>
</dbReference>